<accession>A0ABV0KGN5</accession>
<dbReference type="EC" id="2.7.13.3" evidence="2"/>
<evidence type="ECO:0000256" key="2">
    <source>
        <dbReference type="ARBA" id="ARBA00012438"/>
    </source>
</evidence>
<keyword evidence="6" id="KW-1185">Reference proteome</keyword>
<name>A0ABV0KGN5_9CYAN</name>
<protein>
    <recommendedName>
        <fullName evidence="2">histidine kinase</fullName>
        <ecNumber evidence="2">2.7.13.3</ecNumber>
    </recommendedName>
</protein>
<dbReference type="SUPFAM" id="SSF55874">
    <property type="entry name" value="ATPase domain of HSP90 chaperone/DNA topoisomerase II/histidine kinase"/>
    <property type="match status" value="1"/>
</dbReference>
<keyword evidence="5" id="KW-0067">ATP-binding</keyword>
<evidence type="ECO:0000313" key="5">
    <source>
        <dbReference type="EMBL" id="MEP1058360.1"/>
    </source>
</evidence>
<evidence type="ECO:0000256" key="3">
    <source>
        <dbReference type="ARBA" id="ARBA00023012"/>
    </source>
</evidence>
<proteinExistence type="predicted"/>
<gene>
    <name evidence="5" type="ORF">NDI38_07900</name>
</gene>
<dbReference type="RefSeq" id="WP_190455412.1">
    <property type="nucleotide sequence ID" value="NZ_JAMPLM010000004.1"/>
</dbReference>
<dbReference type="EMBL" id="JAMPLM010000004">
    <property type="protein sequence ID" value="MEP1058360.1"/>
    <property type="molecule type" value="Genomic_DNA"/>
</dbReference>
<evidence type="ECO:0000313" key="6">
    <source>
        <dbReference type="Proteomes" id="UP001476950"/>
    </source>
</evidence>
<evidence type="ECO:0000259" key="4">
    <source>
        <dbReference type="Pfam" id="PF02518"/>
    </source>
</evidence>
<dbReference type="Pfam" id="PF02518">
    <property type="entry name" value="HATPase_c"/>
    <property type="match status" value="1"/>
</dbReference>
<evidence type="ECO:0000256" key="1">
    <source>
        <dbReference type="ARBA" id="ARBA00000085"/>
    </source>
</evidence>
<dbReference type="InterPro" id="IPR036890">
    <property type="entry name" value="HATPase_C_sf"/>
</dbReference>
<dbReference type="Gene3D" id="3.30.565.10">
    <property type="entry name" value="Histidine kinase-like ATPase, C-terminal domain"/>
    <property type="match status" value="1"/>
</dbReference>
<dbReference type="GO" id="GO:0005524">
    <property type="term" value="F:ATP binding"/>
    <property type="evidence" value="ECO:0007669"/>
    <property type="project" value="UniProtKB-KW"/>
</dbReference>
<dbReference type="Proteomes" id="UP001476950">
    <property type="component" value="Unassembled WGS sequence"/>
</dbReference>
<keyword evidence="3" id="KW-0902">Two-component regulatory system</keyword>
<comment type="caution">
    <text evidence="5">The sequence shown here is derived from an EMBL/GenBank/DDBJ whole genome shotgun (WGS) entry which is preliminary data.</text>
</comment>
<organism evidence="5 6">
    <name type="scientific">Stenomitos frigidus AS-A4</name>
    <dbReference type="NCBI Taxonomy" id="2933935"/>
    <lineage>
        <taxon>Bacteria</taxon>
        <taxon>Bacillati</taxon>
        <taxon>Cyanobacteriota</taxon>
        <taxon>Cyanophyceae</taxon>
        <taxon>Leptolyngbyales</taxon>
        <taxon>Leptolyngbyaceae</taxon>
        <taxon>Stenomitos</taxon>
    </lineage>
</organism>
<keyword evidence="5" id="KW-0547">Nucleotide-binding</keyword>
<dbReference type="InterPro" id="IPR004358">
    <property type="entry name" value="Sig_transdc_His_kin-like_C"/>
</dbReference>
<sequence length="45" mass="4597">MKPDGTGLGLALALTKRTVQTHGGTLAIQSIPEAGTIVRLKLPTA</sequence>
<reference evidence="5 6" key="1">
    <citation type="submission" date="2022-04" db="EMBL/GenBank/DDBJ databases">
        <title>Positive selection, recombination, and allopatry shape intraspecific diversity of widespread and dominant cyanobacteria.</title>
        <authorList>
            <person name="Wei J."/>
            <person name="Shu W."/>
            <person name="Hu C."/>
        </authorList>
    </citation>
    <scope>NUCLEOTIDE SEQUENCE [LARGE SCALE GENOMIC DNA]</scope>
    <source>
        <strain evidence="5 6">AS-A4</strain>
    </source>
</reference>
<feature type="domain" description="Histidine kinase/HSP90-like ATPase" evidence="4">
    <location>
        <begin position="4"/>
        <end position="44"/>
    </location>
</feature>
<comment type="catalytic activity">
    <reaction evidence="1">
        <text>ATP + protein L-histidine = ADP + protein N-phospho-L-histidine.</text>
        <dbReference type="EC" id="2.7.13.3"/>
    </reaction>
</comment>
<dbReference type="PRINTS" id="PR00344">
    <property type="entry name" value="BCTRLSENSOR"/>
</dbReference>
<dbReference type="InterPro" id="IPR003594">
    <property type="entry name" value="HATPase_dom"/>
</dbReference>